<keyword evidence="3" id="KW-0812">Transmembrane</keyword>
<dbReference type="Pfam" id="PF13193">
    <property type="entry name" value="AMP-binding_C"/>
    <property type="match status" value="1"/>
</dbReference>
<evidence type="ECO:0000313" key="6">
    <source>
        <dbReference type="EMBL" id="TCS96599.1"/>
    </source>
</evidence>
<dbReference type="OrthoDB" id="9765680at2"/>
<dbReference type="FunFam" id="3.30.300.30:FF:000008">
    <property type="entry name" value="2,3-dihydroxybenzoate-AMP ligase"/>
    <property type="match status" value="1"/>
</dbReference>
<dbReference type="PANTHER" id="PTHR43767">
    <property type="entry name" value="LONG-CHAIN-FATTY-ACID--COA LIGASE"/>
    <property type="match status" value="1"/>
</dbReference>
<keyword evidence="3" id="KW-0472">Membrane</keyword>
<comment type="similarity">
    <text evidence="1">Belongs to the ATP-dependent AMP-binding enzyme family.</text>
</comment>
<feature type="domain" description="AMP-dependent synthetase/ligase" evidence="4">
    <location>
        <begin position="9"/>
        <end position="366"/>
    </location>
</feature>
<protein>
    <submittedName>
        <fullName evidence="6">O-succinylbenzoate-CoA ligase</fullName>
    </submittedName>
</protein>
<evidence type="ECO:0000256" key="2">
    <source>
        <dbReference type="ARBA" id="ARBA00022598"/>
    </source>
</evidence>
<accession>A0A4R3LA50</accession>
<dbReference type="InterPro" id="IPR000873">
    <property type="entry name" value="AMP-dep_synth/lig_dom"/>
</dbReference>
<dbReference type="InterPro" id="IPR042099">
    <property type="entry name" value="ANL_N_sf"/>
</dbReference>
<evidence type="ECO:0000256" key="3">
    <source>
        <dbReference type="SAM" id="Phobius"/>
    </source>
</evidence>
<organism evidence="6 7">
    <name type="scientific">Hazenella coriacea</name>
    <dbReference type="NCBI Taxonomy" id="1179467"/>
    <lineage>
        <taxon>Bacteria</taxon>
        <taxon>Bacillati</taxon>
        <taxon>Bacillota</taxon>
        <taxon>Bacilli</taxon>
        <taxon>Bacillales</taxon>
        <taxon>Thermoactinomycetaceae</taxon>
        <taxon>Hazenella</taxon>
    </lineage>
</organism>
<gene>
    <name evidence="6" type="ORF">EDD58_101235</name>
</gene>
<dbReference type="AlphaFoldDB" id="A0A4R3LA50"/>
<keyword evidence="2 6" id="KW-0436">Ligase</keyword>
<evidence type="ECO:0000313" key="7">
    <source>
        <dbReference type="Proteomes" id="UP000294937"/>
    </source>
</evidence>
<reference evidence="6 7" key="1">
    <citation type="submission" date="2019-03" db="EMBL/GenBank/DDBJ databases">
        <title>Genomic Encyclopedia of Type Strains, Phase IV (KMG-IV): sequencing the most valuable type-strain genomes for metagenomic binning, comparative biology and taxonomic classification.</title>
        <authorList>
            <person name="Goeker M."/>
        </authorList>
    </citation>
    <scope>NUCLEOTIDE SEQUENCE [LARGE SCALE GENOMIC DNA]</scope>
    <source>
        <strain evidence="6 7">DSM 45707</strain>
    </source>
</reference>
<keyword evidence="3" id="KW-1133">Transmembrane helix</keyword>
<dbReference type="GO" id="GO:0016878">
    <property type="term" value="F:acid-thiol ligase activity"/>
    <property type="evidence" value="ECO:0007669"/>
    <property type="project" value="UniProtKB-ARBA"/>
</dbReference>
<sequence>MNVIGEILRNRASFSPDLEALVFGDQRYTYQQYNEQVNQLANYFIELGIQKGDRITTLCKNSPQFAFIMMATIKVGAIFVPLNWRLKPQELKGMILDSKPKILFYDEEFSASLTQSNEWYFLSKKIAVCHGLKVLPSFQSQWMSYSTEEPHVQVYEDDPAIIISTSGTTGTPKGVVLSHKNIIATGIGCALASDPHYGDRFLIMTPFFHISGVIILINSIYFATTLVILTSFDSSKILDTIEAERVATMMTVPPILIYLLPELAKTEKDLSSLRQIACGGTTVPESLIRQYDLLGYPILHGYGATEVAGAIHFWVPSMGLDKSHSVGKPIMYVQTKIVHPKTREELPTGEVGEIAITGPQVFAGYWKKPEETQKVLKDGWFLTGDAGRKDENGFLYVIDRYKDIIICGGENIYPAEVESVVSQIDEVAEVALVGIPDPIWGEMPCACVVKKAEAHVTEEMILDECKEKLANYKVTKVLFVNELPKNAYGKVVKPLLREQLAQGNVQQ</sequence>
<dbReference type="RefSeq" id="WP_131923000.1">
    <property type="nucleotide sequence ID" value="NZ_SMAG01000001.1"/>
</dbReference>
<dbReference type="Pfam" id="PF00501">
    <property type="entry name" value="AMP-binding"/>
    <property type="match status" value="1"/>
</dbReference>
<dbReference type="InterPro" id="IPR050237">
    <property type="entry name" value="ATP-dep_AMP-bd_enzyme"/>
</dbReference>
<feature type="domain" description="AMP-binding enzyme C-terminal" evidence="5">
    <location>
        <begin position="416"/>
        <end position="490"/>
    </location>
</feature>
<keyword evidence="7" id="KW-1185">Reference proteome</keyword>
<evidence type="ECO:0000259" key="5">
    <source>
        <dbReference type="Pfam" id="PF13193"/>
    </source>
</evidence>
<dbReference type="SUPFAM" id="SSF56801">
    <property type="entry name" value="Acetyl-CoA synthetase-like"/>
    <property type="match status" value="1"/>
</dbReference>
<comment type="caution">
    <text evidence="6">The sequence shown here is derived from an EMBL/GenBank/DDBJ whole genome shotgun (WGS) entry which is preliminary data.</text>
</comment>
<dbReference type="InterPro" id="IPR025110">
    <property type="entry name" value="AMP-bd_C"/>
</dbReference>
<dbReference type="EMBL" id="SMAG01000001">
    <property type="protein sequence ID" value="TCS96599.1"/>
    <property type="molecule type" value="Genomic_DNA"/>
</dbReference>
<proteinExistence type="inferred from homology"/>
<evidence type="ECO:0000259" key="4">
    <source>
        <dbReference type="Pfam" id="PF00501"/>
    </source>
</evidence>
<dbReference type="PANTHER" id="PTHR43767:SF1">
    <property type="entry name" value="NONRIBOSOMAL PEPTIDE SYNTHASE PES1 (EUROFUNG)-RELATED"/>
    <property type="match status" value="1"/>
</dbReference>
<evidence type="ECO:0000256" key="1">
    <source>
        <dbReference type="ARBA" id="ARBA00006432"/>
    </source>
</evidence>
<dbReference type="Proteomes" id="UP000294937">
    <property type="component" value="Unassembled WGS sequence"/>
</dbReference>
<feature type="transmembrane region" description="Helical" evidence="3">
    <location>
        <begin position="207"/>
        <end position="229"/>
    </location>
</feature>
<dbReference type="InterPro" id="IPR045851">
    <property type="entry name" value="AMP-bd_C_sf"/>
</dbReference>
<name>A0A4R3LA50_9BACL</name>
<dbReference type="Gene3D" id="3.30.300.30">
    <property type="match status" value="1"/>
</dbReference>
<dbReference type="Gene3D" id="3.40.50.12780">
    <property type="entry name" value="N-terminal domain of ligase-like"/>
    <property type="match status" value="1"/>
</dbReference>